<organism evidence="2 3">
    <name type="scientific">Aneurinibacillus danicus</name>
    <dbReference type="NCBI Taxonomy" id="267746"/>
    <lineage>
        <taxon>Bacteria</taxon>
        <taxon>Bacillati</taxon>
        <taxon>Bacillota</taxon>
        <taxon>Bacilli</taxon>
        <taxon>Bacillales</taxon>
        <taxon>Paenibacillaceae</taxon>
        <taxon>Aneurinibacillus group</taxon>
        <taxon>Aneurinibacillus</taxon>
    </lineage>
</organism>
<comment type="caution">
    <text evidence="2">The sequence shown here is derived from an EMBL/GenBank/DDBJ whole genome shotgun (WGS) entry which is preliminary data.</text>
</comment>
<accession>A0A511V4E2</accession>
<evidence type="ECO:0000256" key="1">
    <source>
        <dbReference type="SAM" id="Phobius"/>
    </source>
</evidence>
<keyword evidence="3" id="KW-1185">Reference proteome</keyword>
<keyword evidence="1" id="KW-1133">Transmembrane helix</keyword>
<name>A0A511V4E2_9BACL</name>
<dbReference type="EMBL" id="BJXX01000054">
    <property type="protein sequence ID" value="GEN33787.1"/>
    <property type="molecule type" value="Genomic_DNA"/>
</dbReference>
<dbReference type="RefSeq" id="WP_146809107.1">
    <property type="nucleotide sequence ID" value="NZ_BJXX01000054.1"/>
</dbReference>
<evidence type="ECO:0000313" key="2">
    <source>
        <dbReference type="EMBL" id="GEN33787.1"/>
    </source>
</evidence>
<proteinExistence type="predicted"/>
<keyword evidence="1" id="KW-0812">Transmembrane</keyword>
<dbReference type="OrthoDB" id="2972643at2"/>
<sequence length="114" mass="12567">MCLCAQSERVCFLDIETNEEYKIDTDQVKASFAFLAPIEVVIEETLLNALLAAALTVVVGGMTYTLVTEVASTLRKKQYEHYAAVLSDGELYIGSAISYETAKWHLGDGLDTHM</sequence>
<evidence type="ECO:0000313" key="3">
    <source>
        <dbReference type="Proteomes" id="UP000321157"/>
    </source>
</evidence>
<gene>
    <name evidence="2" type="ORF">ADA01nite_12470</name>
</gene>
<reference evidence="2 3" key="1">
    <citation type="submission" date="2019-07" db="EMBL/GenBank/DDBJ databases">
        <title>Whole genome shotgun sequence of Aneurinibacillus danicus NBRC 102444.</title>
        <authorList>
            <person name="Hosoyama A."/>
            <person name="Uohara A."/>
            <person name="Ohji S."/>
            <person name="Ichikawa N."/>
        </authorList>
    </citation>
    <scope>NUCLEOTIDE SEQUENCE [LARGE SCALE GENOMIC DNA]</scope>
    <source>
        <strain evidence="2 3">NBRC 102444</strain>
    </source>
</reference>
<protein>
    <submittedName>
        <fullName evidence="2">Uncharacterized protein</fullName>
    </submittedName>
</protein>
<dbReference type="Proteomes" id="UP000321157">
    <property type="component" value="Unassembled WGS sequence"/>
</dbReference>
<feature type="transmembrane region" description="Helical" evidence="1">
    <location>
        <begin position="46"/>
        <end position="67"/>
    </location>
</feature>
<dbReference type="AlphaFoldDB" id="A0A511V4E2"/>
<keyword evidence="1" id="KW-0472">Membrane</keyword>